<feature type="transmembrane region" description="Helical" evidence="6">
    <location>
        <begin position="40"/>
        <end position="60"/>
    </location>
</feature>
<comment type="subcellular location">
    <subcellularLocation>
        <location evidence="1">Membrane</location>
        <topology evidence="1">Multi-pass membrane protein</topology>
    </subcellularLocation>
</comment>
<dbReference type="InterPro" id="IPR050799">
    <property type="entry name" value="ZIP_Transporter"/>
</dbReference>
<evidence type="ECO:0000313" key="7">
    <source>
        <dbReference type="EMBL" id="PFX26643.1"/>
    </source>
</evidence>
<dbReference type="InterPro" id="IPR003689">
    <property type="entry name" value="ZIP"/>
</dbReference>
<evidence type="ECO:0000256" key="6">
    <source>
        <dbReference type="SAM" id="Phobius"/>
    </source>
</evidence>
<evidence type="ECO:0000256" key="3">
    <source>
        <dbReference type="ARBA" id="ARBA00022692"/>
    </source>
</evidence>
<dbReference type="Pfam" id="PF02535">
    <property type="entry name" value="Zip"/>
    <property type="match status" value="2"/>
</dbReference>
<feature type="transmembrane region" description="Helical" evidence="6">
    <location>
        <begin position="190"/>
        <end position="207"/>
    </location>
</feature>
<accession>A0A2B4SC73</accession>
<feature type="transmembrane region" description="Helical" evidence="6">
    <location>
        <begin position="311"/>
        <end position="332"/>
    </location>
</feature>
<protein>
    <submittedName>
        <fullName evidence="7">Zinc transporter ZIP12</fullName>
    </submittedName>
</protein>
<keyword evidence="4 6" id="KW-1133">Transmembrane helix</keyword>
<dbReference type="GO" id="GO:0005886">
    <property type="term" value="C:plasma membrane"/>
    <property type="evidence" value="ECO:0007669"/>
    <property type="project" value="TreeGrafter"/>
</dbReference>
<keyword evidence="8" id="KW-1185">Reference proteome</keyword>
<feature type="transmembrane region" description="Helical" evidence="6">
    <location>
        <begin position="136"/>
        <end position="156"/>
    </location>
</feature>
<comment type="similarity">
    <text evidence="2">Belongs to the ZIP transporter (TC 2.A.5) family.</text>
</comment>
<feature type="transmembrane region" description="Helical" evidence="6">
    <location>
        <begin position="163"/>
        <end position="184"/>
    </location>
</feature>
<dbReference type="AlphaFoldDB" id="A0A2B4SC73"/>
<sequence>MSITRVILQGCGAETVIFFLSVLSSAVISPVSGKYCDHVITMLIALGAACLTGDAIFHLLPHGGHAHSHVTSPDPREGNGLLEAEMKGKRKQSSARINKTLIGMMLLGKVLHTSCDGLAIGAAFSKSAGDGLSTTLAVLFHEIPHAIGTFAIFISSGLCICRALGLLCFCYLCSYAGVLVGATLSTSPNLTPWIFSVLAGMFLYVALAEMGVHAHSHVTLPDPREAKGLLEAETKGKRKQSSAKMNKTLIGMMLLGEVLHTSCDGLAIGAAFSKSAGDGLSTTLAVLFHEVPHAVGTFAIFISSGLCIRRALGLLCFCYLCAYAGVLVGATLSTSPNLTPWIFAVVAGMFLYVALAEMVPEMFTSITSRSDEQRQVIFLQNLGLLIGFAMMMTLAAFEETIRTLL</sequence>
<feature type="transmembrane region" description="Helical" evidence="6">
    <location>
        <begin position="376"/>
        <end position="397"/>
    </location>
</feature>
<evidence type="ECO:0000256" key="2">
    <source>
        <dbReference type="ARBA" id="ARBA00006939"/>
    </source>
</evidence>
<feature type="transmembrane region" description="Helical" evidence="6">
    <location>
        <begin position="100"/>
        <end position="124"/>
    </location>
</feature>
<feature type="transmembrane region" description="Helical" evidence="6">
    <location>
        <begin position="284"/>
        <end position="304"/>
    </location>
</feature>
<proteinExistence type="inferred from homology"/>
<keyword evidence="3 6" id="KW-0812">Transmembrane</keyword>
<keyword evidence="5 6" id="KW-0472">Membrane</keyword>
<organism evidence="7 8">
    <name type="scientific">Stylophora pistillata</name>
    <name type="common">Smooth cauliflower coral</name>
    <dbReference type="NCBI Taxonomy" id="50429"/>
    <lineage>
        <taxon>Eukaryota</taxon>
        <taxon>Metazoa</taxon>
        <taxon>Cnidaria</taxon>
        <taxon>Anthozoa</taxon>
        <taxon>Hexacorallia</taxon>
        <taxon>Scleractinia</taxon>
        <taxon>Astrocoeniina</taxon>
        <taxon>Pocilloporidae</taxon>
        <taxon>Stylophora</taxon>
    </lineage>
</organism>
<gene>
    <name evidence="7" type="primary">Slc39a12</name>
    <name evidence="7" type="ORF">AWC38_SpisGene8698</name>
</gene>
<dbReference type="GO" id="GO:0005385">
    <property type="term" value="F:zinc ion transmembrane transporter activity"/>
    <property type="evidence" value="ECO:0007669"/>
    <property type="project" value="TreeGrafter"/>
</dbReference>
<dbReference type="Proteomes" id="UP000225706">
    <property type="component" value="Unassembled WGS sequence"/>
</dbReference>
<dbReference type="GO" id="GO:0030003">
    <property type="term" value="P:intracellular monoatomic cation homeostasis"/>
    <property type="evidence" value="ECO:0007669"/>
    <property type="project" value="TreeGrafter"/>
</dbReference>
<dbReference type="GO" id="GO:0140410">
    <property type="term" value="F:monoatomic cation:bicarbonate symporter activity"/>
    <property type="evidence" value="ECO:0007669"/>
    <property type="project" value="TreeGrafter"/>
</dbReference>
<dbReference type="PANTHER" id="PTHR12191:SF37">
    <property type="entry name" value="ZINC TRANSPORTER FOI"/>
    <property type="match status" value="1"/>
</dbReference>
<dbReference type="EMBL" id="LSMT01000121">
    <property type="protein sequence ID" value="PFX26643.1"/>
    <property type="molecule type" value="Genomic_DNA"/>
</dbReference>
<feature type="transmembrane region" description="Helical" evidence="6">
    <location>
        <begin position="7"/>
        <end position="28"/>
    </location>
</feature>
<feature type="transmembrane region" description="Helical" evidence="6">
    <location>
        <begin position="338"/>
        <end position="355"/>
    </location>
</feature>
<evidence type="ECO:0000256" key="1">
    <source>
        <dbReference type="ARBA" id="ARBA00004141"/>
    </source>
</evidence>
<comment type="caution">
    <text evidence="7">The sequence shown here is derived from an EMBL/GenBank/DDBJ whole genome shotgun (WGS) entry which is preliminary data.</text>
</comment>
<dbReference type="GO" id="GO:0071578">
    <property type="term" value="P:zinc ion import across plasma membrane"/>
    <property type="evidence" value="ECO:0007669"/>
    <property type="project" value="TreeGrafter"/>
</dbReference>
<feature type="transmembrane region" description="Helical" evidence="6">
    <location>
        <begin position="248"/>
        <end position="272"/>
    </location>
</feature>
<evidence type="ECO:0000313" key="8">
    <source>
        <dbReference type="Proteomes" id="UP000225706"/>
    </source>
</evidence>
<evidence type="ECO:0000256" key="5">
    <source>
        <dbReference type="ARBA" id="ARBA00023136"/>
    </source>
</evidence>
<evidence type="ECO:0000256" key="4">
    <source>
        <dbReference type="ARBA" id="ARBA00022989"/>
    </source>
</evidence>
<reference evidence="8" key="1">
    <citation type="journal article" date="2017" name="bioRxiv">
        <title>Comparative analysis of the genomes of Stylophora pistillata and Acropora digitifera provides evidence for extensive differences between species of corals.</title>
        <authorList>
            <person name="Voolstra C.R."/>
            <person name="Li Y."/>
            <person name="Liew Y.J."/>
            <person name="Baumgarten S."/>
            <person name="Zoccola D."/>
            <person name="Flot J.-F."/>
            <person name="Tambutte S."/>
            <person name="Allemand D."/>
            <person name="Aranda M."/>
        </authorList>
    </citation>
    <scope>NUCLEOTIDE SEQUENCE [LARGE SCALE GENOMIC DNA]</scope>
</reference>
<dbReference type="OrthoDB" id="5970736at2759"/>
<dbReference type="PANTHER" id="PTHR12191">
    <property type="entry name" value="SOLUTE CARRIER FAMILY 39"/>
    <property type="match status" value="1"/>
</dbReference>
<name>A0A2B4SC73_STYPI</name>